<proteinExistence type="predicted"/>
<feature type="non-terminal residue" evidence="1">
    <location>
        <position position="171"/>
    </location>
</feature>
<dbReference type="EMBL" id="KN834878">
    <property type="protein sequence ID" value="KIK50938.1"/>
    <property type="molecule type" value="Genomic_DNA"/>
</dbReference>
<evidence type="ECO:0000313" key="2">
    <source>
        <dbReference type="Proteomes" id="UP000053593"/>
    </source>
</evidence>
<feature type="non-terminal residue" evidence="1">
    <location>
        <position position="1"/>
    </location>
</feature>
<protein>
    <submittedName>
        <fullName evidence="1">Uncharacterized protein</fullName>
    </submittedName>
</protein>
<evidence type="ECO:0000313" key="1">
    <source>
        <dbReference type="EMBL" id="KIK50938.1"/>
    </source>
</evidence>
<reference evidence="1 2" key="1">
    <citation type="submission" date="2014-04" db="EMBL/GenBank/DDBJ databases">
        <title>Evolutionary Origins and Diversification of the Mycorrhizal Mutualists.</title>
        <authorList>
            <consortium name="DOE Joint Genome Institute"/>
            <consortium name="Mycorrhizal Genomics Consortium"/>
            <person name="Kohler A."/>
            <person name="Kuo A."/>
            <person name="Nagy L.G."/>
            <person name="Floudas D."/>
            <person name="Copeland A."/>
            <person name="Barry K.W."/>
            <person name="Cichocki N."/>
            <person name="Veneault-Fourrey C."/>
            <person name="LaButti K."/>
            <person name="Lindquist E.A."/>
            <person name="Lipzen A."/>
            <person name="Lundell T."/>
            <person name="Morin E."/>
            <person name="Murat C."/>
            <person name="Riley R."/>
            <person name="Ohm R."/>
            <person name="Sun H."/>
            <person name="Tunlid A."/>
            <person name="Henrissat B."/>
            <person name="Grigoriev I.V."/>
            <person name="Hibbett D.S."/>
            <person name="Martin F."/>
        </authorList>
    </citation>
    <scope>NUCLEOTIDE SEQUENCE [LARGE SCALE GENOMIC DNA]</scope>
    <source>
        <strain evidence="1 2">FD-317 M1</strain>
    </source>
</reference>
<dbReference type="HOGENOM" id="CLU_007337_3_0_1"/>
<organism evidence="1 2">
    <name type="scientific">Collybiopsis luxurians FD-317 M1</name>
    <dbReference type="NCBI Taxonomy" id="944289"/>
    <lineage>
        <taxon>Eukaryota</taxon>
        <taxon>Fungi</taxon>
        <taxon>Dikarya</taxon>
        <taxon>Basidiomycota</taxon>
        <taxon>Agaricomycotina</taxon>
        <taxon>Agaricomycetes</taxon>
        <taxon>Agaricomycetidae</taxon>
        <taxon>Agaricales</taxon>
        <taxon>Marasmiineae</taxon>
        <taxon>Omphalotaceae</taxon>
        <taxon>Collybiopsis</taxon>
        <taxon>Collybiopsis luxurians</taxon>
    </lineage>
</organism>
<dbReference type="Proteomes" id="UP000053593">
    <property type="component" value="Unassembled WGS sequence"/>
</dbReference>
<name>A0A0D0C855_9AGAR</name>
<accession>A0A0D0C855</accession>
<dbReference type="OrthoDB" id="2742740at2759"/>
<keyword evidence="2" id="KW-1185">Reference proteome</keyword>
<gene>
    <name evidence="1" type="ORF">GYMLUDRAFT_143585</name>
</gene>
<sequence length="171" mass="19178">EDIRMAQRFINELRAITLDESGLSKETRVALLHPAECSIEFGDSDEDKDEFLALELFLVLISGSEAQYAGSKIALERRYGTKLMSHSQVKQRIASLSGIHPIVHDMCPNSCMAYTGPFKDLESCVRCAKPRVDSISEKAYQEFSTIPIGPYVQALYCDKKTAKLMGYFGER</sequence>
<dbReference type="AlphaFoldDB" id="A0A0D0C855"/>